<accession>A0ABC8TH72</accession>
<gene>
    <name evidence="4" type="ORF">ILEXP_LOCUS38210</name>
</gene>
<comment type="subcellular location">
    <subcellularLocation>
        <location evidence="1">Membrane</location>
        <topology evidence="1">Single-pass membrane protein</topology>
    </subcellularLocation>
</comment>
<evidence type="ECO:0000256" key="2">
    <source>
        <dbReference type="ARBA" id="ARBA00022729"/>
    </source>
</evidence>
<sequence>MAGTLSLCPYIKMHRKNASASWLAMSLWIDHVHFGHIPDKPLHHLQQHTYMISKGANITKPRCQRQCGNITVPYPFGIGTGCAIDSWLEINCNTSFNPPKPFIGGVEVRDISDSQVRITNVVANKCYDRLGALTHEYIAWTNLLSSSPYSFSDANKFTVIGCDDLALITGSESKGRNFTSGCVSVCAKAEDVLGGYCSGMVVAKHPCLRNHTTVWSFDPCSYAFLGEENAFTFRGASDFLDPDFMNKTLSTVPTVLDWVIGNLSCAQAKAANYYACRGNSYCNDSDSGFGGYRCSCNQGYEGNPYLSPGCQ</sequence>
<organism evidence="4 5">
    <name type="scientific">Ilex paraguariensis</name>
    <name type="common">yerba mate</name>
    <dbReference type="NCBI Taxonomy" id="185542"/>
    <lineage>
        <taxon>Eukaryota</taxon>
        <taxon>Viridiplantae</taxon>
        <taxon>Streptophyta</taxon>
        <taxon>Embryophyta</taxon>
        <taxon>Tracheophyta</taxon>
        <taxon>Spermatophyta</taxon>
        <taxon>Magnoliopsida</taxon>
        <taxon>eudicotyledons</taxon>
        <taxon>Gunneridae</taxon>
        <taxon>Pentapetalae</taxon>
        <taxon>asterids</taxon>
        <taxon>campanulids</taxon>
        <taxon>Aquifoliales</taxon>
        <taxon>Aquifoliaceae</taxon>
        <taxon>Ilex</taxon>
    </lineage>
</organism>
<evidence type="ECO:0000259" key="3">
    <source>
        <dbReference type="Pfam" id="PF13947"/>
    </source>
</evidence>
<feature type="non-terminal residue" evidence="4">
    <location>
        <position position="311"/>
    </location>
</feature>
<name>A0ABC8TH72_9AQUA</name>
<evidence type="ECO:0000313" key="5">
    <source>
        <dbReference type="Proteomes" id="UP001642360"/>
    </source>
</evidence>
<dbReference type="Pfam" id="PF13947">
    <property type="entry name" value="GUB_WAK_bind"/>
    <property type="match status" value="1"/>
</dbReference>
<dbReference type="AlphaFoldDB" id="A0ABC8TH72"/>
<reference evidence="4 5" key="1">
    <citation type="submission" date="2024-02" db="EMBL/GenBank/DDBJ databases">
        <authorList>
            <person name="Vignale AGUSTIN F."/>
            <person name="Sosa J E."/>
            <person name="Modenutti C."/>
        </authorList>
    </citation>
    <scope>NUCLEOTIDE SEQUENCE [LARGE SCALE GENOMIC DNA]</scope>
</reference>
<feature type="domain" description="Wall-associated receptor kinase galacturonan-binding" evidence="3">
    <location>
        <begin position="63"/>
        <end position="118"/>
    </location>
</feature>
<dbReference type="Proteomes" id="UP001642360">
    <property type="component" value="Unassembled WGS sequence"/>
</dbReference>
<dbReference type="EMBL" id="CAUOFW020005167">
    <property type="protein sequence ID" value="CAK9168797.1"/>
    <property type="molecule type" value="Genomic_DNA"/>
</dbReference>
<protein>
    <recommendedName>
        <fullName evidence="3">Wall-associated receptor kinase galacturonan-binding domain-containing protein</fullName>
    </recommendedName>
</protein>
<evidence type="ECO:0000256" key="1">
    <source>
        <dbReference type="ARBA" id="ARBA00004167"/>
    </source>
</evidence>
<dbReference type="PANTHER" id="PTHR33491">
    <property type="entry name" value="OSJNBA0016N04.9 PROTEIN"/>
    <property type="match status" value="1"/>
</dbReference>
<evidence type="ECO:0000313" key="4">
    <source>
        <dbReference type="EMBL" id="CAK9168797.1"/>
    </source>
</evidence>
<proteinExistence type="predicted"/>
<comment type="caution">
    <text evidence="4">The sequence shown here is derived from an EMBL/GenBank/DDBJ whole genome shotgun (WGS) entry which is preliminary data.</text>
</comment>
<dbReference type="GO" id="GO:0016020">
    <property type="term" value="C:membrane"/>
    <property type="evidence" value="ECO:0007669"/>
    <property type="project" value="UniProtKB-SubCell"/>
</dbReference>
<keyword evidence="2" id="KW-0732">Signal</keyword>
<dbReference type="InterPro" id="IPR025287">
    <property type="entry name" value="WAK_GUB"/>
</dbReference>
<keyword evidence="5" id="KW-1185">Reference proteome</keyword>